<dbReference type="AlphaFoldDB" id="A0A6J6BPT2"/>
<protein>
    <submittedName>
        <fullName evidence="1">Unannotated protein</fullName>
    </submittedName>
</protein>
<proteinExistence type="predicted"/>
<organism evidence="1">
    <name type="scientific">freshwater metagenome</name>
    <dbReference type="NCBI Taxonomy" id="449393"/>
    <lineage>
        <taxon>unclassified sequences</taxon>
        <taxon>metagenomes</taxon>
        <taxon>ecological metagenomes</taxon>
    </lineage>
</organism>
<gene>
    <name evidence="1" type="ORF">UFOPK1503_00186</name>
    <name evidence="2" type="ORF">UFOPK1693_00609</name>
</gene>
<sequence>MARGKRRRNAPKREYEELDITRLRTSIPHVEIKRGIEFEVSQTAGSNAEEGKSWVCPVCVVLITPGVVHTVAWDTHRGVQSRRHFHNHCWKIFDGLLP</sequence>
<dbReference type="EMBL" id="CAEZTO010000005">
    <property type="protein sequence ID" value="CAB4569761.1"/>
    <property type="molecule type" value="Genomic_DNA"/>
</dbReference>
<evidence type="ECO:0000313" key="2">
    <source>
        <dbReference type="EMBL" id="CAB4569761.1"/>
    </source>
</evidence>
<reference evidence="1" key="1">
    <citation type="submission" date="2020-05" db="EMBL/GenBank/DDBJ databases">
        <authorList>
            <person name="Chiriac C."/>
            <person name="Salcher M."/>
            <person name="Ghai R."/>
            <person name="Kavagutti S V."/>
        </authorList>
    </citation>
    <scope>NUCLEOTIDE SEQUENCE</scope>
</reference>
<evidence type="ECO:0000313" key="1">
    <source>
        <dbReference type="EMBL" id="CAB4540389.1"/>
    </source>
</evidence>
<name>A0A6J6BPT2_9ZZZZ</name>
<accession>A0A6J6BPT2</accession>
<dbReference type="EMBL" id="CAEZST010000002">
    <property type="protein sequence ID" value="CAB4540389.1"/>
    <property type="molecule type" value="Genomic_DNA"/>
</dbReference>